<sequence>MIDEIFEVIMKEARARPGSSLGVKIQSVLLDVDTKVIACMEKINEDERRKKIDENKRSDT</sequence>
<protein>
    <submittedName>
        <fullName evidence="1">Uncharacterized protein</fullName>
    </submittedName>
</protein>
<evidence type="ECO:0000313" key="1">
    <source>
        <dbReference type="EMBL" id="GAH73703.1"/>
    </source>
</evidence>
<proteinExistence type="predicted"/>
<gene>
    <name evidence="1" type="ORF">S03H2_47694</name>
</gene>
<name>X1JV82_9ZZZZ</name>
<comment type="caution">
    <text evidence="1">The sequence shown here is derived from an EMBL/GenBank/DDBJ whole genome shotgun (WGS) entry which is preliminary data.</text>
</comment>
<dbReference type="EMBL" id="BARU01030024">
    <property type="protein sequence ID" value="GAH73703.1"/>
    <property type="molecule type" value="Genomic_DNA"/>
</dbReference>
<dbReference type="AlphaFoldDB" id="X1JV82"/>
<accession>X1JV82</accession>
<organism evidence="1">
    <name type="scientific">marine sediment metagenome</name>
    <dbReference type="NCBI Taxonomy" id="412755"/>
    <lineage>
        <taxon>unclassified sequences</taxon>
        <taxon>metagenomes</taxon>
        <taxon>ecological metagenomes</taxon>
    </lineage>
</organism>
<reference evidence="1" key="1">
    <citation type="journal article" date="2014" name="Front. Microbiol.">
        <title>High frequency of phylogenetically diverse reductive dehalogenase-homologous genes in deep subseafloor sedimentary metagenomes.</title>
        <authorList>
            <person name="Kawai M."/>
            <person name="Futagami T."/>
            <person name="Toyoda A."/>
            <person name="Takaki Y."/>
            <person name="Nishi S."/>
            <person name="Hori S."/>
            <person name="Arai W."/>
            <person name="Tsubouchi T."/>
            <person name="Morono Y."/>
            <person name="Uchiyama I."/>
            <person name="Ito T."/>
            <person name="Fujiyama A."/>
            <person name="Inagaki F."/>
            <person name="Takami H."/>
        </authorList>
    </citation>
    <scope>NUCLEOTIDE SEQUENCE</scope>
    <source>
        <strain evidence="1">Expedition CK06-06</strain>
    </source>
</reference>